<evidence type="ECO:0000259" key="1">
    <source>
        <dbReference type="PROSITE" id="PS50878"/>
    </source>
</evidence>
<dbReference type="InterPro" id="IPR000477">
    <property type="entry name" value="RT_dom"/>
</dbReference>
<organism evidence="2">
    <name type="scientific">bioreactor metagenome</name>
    <dbReference type="NCBI Taxonomy" id="1076179"/>
    <lineage>
        <taxon>unclassified sequences</taxon>
        <taxon>metagenomes</taxon>
        <taxon>ecological metagenomes</taxon>
    </lineage>
</organism>
<dbReference type="PROSITE" id="PS50878">
    <property type="entry name" value="RT_POL"/>
    <property type="match status" value="1"/>
</dbReference>
<dbReference type="AlphaFoldDB" id="A0A645AYC5"/>
<dbReference type="Pfam" id="PF08388">
    <property type="entry name" value="GIIM"/>
    <property type="match status" value="1"/>
</dbReference>
<dbReference type="NCBIfam" id="TIGR04416">
    <property type="entry name" value="group_II_RT_mat"/>
    <property type="match status" value="1"/>
</dbReference>
<dbReference type="InterPro" id="IPR043502">
    <property type="entry name" value="DNA/RNA_pol_sf"/>
</dbReference>
<dbReference type="SUPFAM" id="SSF56672">
    <property type="entry name" value="DNA/RNA polymerases"/>
    <property type="match status" value="1"/>
</dbReference>
<proteinExistence type="predicted"/>
<accession>A0A645AYC5</accession>
<dbReference type="Pfam" id="PF00078">
    <property type="entry name" value="RVT_1"/>
    <property type="match status" value="1"/>
</dbReference>
<dbReference type="EMBL" id="VSSQ01016626">
    <property type="protein sequence ID" value="MPM58167.1"/>
    <property type="molecule type" value="Genomic_DNA"/>
</dbReference>
<feature type="domain" description="Reverse transcriptase" evidence="1">
    <location>
        <begin position="96"/>
        <end position="331"/>
    </location>
</feature>
<comment type="caution">
    <text evidence="2">The sequence shown here is derived from an EMBL/GenBank/DDBJ whole genome shotgun (WGS) entry which is preliminary data.</text>
</comment>
<sequence>MNQERVEAGVQGELIKRRRKEIPDAERVLTLQQKLYQKATQERGYKFYVLYDKMFIPYMLREAWISVRTNGGAPGVDGITIAELESQGIDTYLKELGEDLRKQTYQPQAVKRVMIPKANGGERPLGIPTVRDRIAQTVCKMILEPIFEADFEESSYGFRPNRSSKDAITAIKENLKQGNTMVYDADLSKYFDTIPHDKLQIALKERISDPRLLKLINKWLKVPVYEGGRYKSGKGNRTGTPQGGVISPLLANVFLHLLDRVINNPRKEFRKIGVNIVRYADDFVLMGRSIPIEITEKLKNLLNRMGLSLNEAKTRQVDATEEGFNFLGFTIRYDKDMHGRASRYWNIMPSKKSEQKIRENVRGFLKTHGHCKVQDVVAGLNSKTRGWLDYFEIKGISYPAQSKRRLRYYMYNSLNRYYKRKSQRKCRLYGHKAFEVLTTKYGLIDPTKYAKPLTY</sequence>
<reference evidence="2" key="1">
    <citation type="submission" date="2019-08" db="EMBL/GenBank/DDBJ databases">
        <authorList>
            <person name="Kucharzyk K."/>
            <person name="Murdoch R.W."/>
            <person name="Higgins S."/>
            <person name="Loffler F."/>
        </authorList>
    </citation>
    <scope>NUCLEOTIDE SEQUENCE</scope>
</reference>
<gene>
    <name evidence="2" type="ORF">SDC9_104996</name>
</gene>
<dbReference type="InterPro" id="IPR051083">
    <property type="entry name" value="GrpII_Intron_Splice-Mob/Def"/>
</dbReference>
<dbReference type="PANTHER" id="PTHR34047:SF8">
    <property type="entry name" value="PROTEIN YKFC"/>
    <property type="match status" value="1"/>
</dbReference>
<dbReference type="CDD" id="cd01651">
    <property type="entry name" value="RT_G2_intron"/>
    <property type="match status" value="1"/>
</dbReference>
<dbReference type="InterPro" id="IPR030931">
    <property type="entry name" value="Group_II_RT_mat"/>
</dbReference>
<dbReference type="InterPro" id="IPR013597">
    <property type="entry name" value="Mat_intron_G2"/>
</dbReference>
<evidence type="ECO:0000313" key="2">
    <source>
        <dbReference type="EMBL" id="MPM58167.1"/>
    </source>
</evidence>
<name>A0A645AYC5_9ZZZZ</name>
<protein>
    <recommendedName>
        <fullName evidence="1">Reverse transcriptase domain-containing protein</fullName>
    </recommendedName>
</protein>
<dbReference type="PANTHER" id="PTHR34047">
    <property type="entry name" value="NUCLEAR INTRON MATURASE 1, MITOCHONDRIAL-RELATED"/>
    <property type="match status" value="1"/>
</dbReference>